<sequence>MEIFLIYFQLLNYTFCLRPGEPLSRKSPIKSGTARVSASPEVHHKVHRKGHRAVGIIVPYITKVSDKQWIYRRKVPKDLREKIGIREFKFPLGTTEAEAWKKYPTVHKETEKRIVEARKAVLNPPKVQHQSELERFREARSRIRALQLNPDWDGSDENEGIIRDVIADKIVSKYAEDEEGHPFGVTAEDAALLNTLAYGSRQKAPSPTINDAKRLYLKERVRDDEKKQKHVELVFSYLQKALGSDRVLTSLKREDAKEVRDYIYDGIKASSADRYLNTVRAALNHAIKEFDLNWKNPFMGLEVDHKGKGEPDRDSKRPFTDEEVKATHVRILGYAKQDLQHIWRILERTGCRLAEVTGLRVEDVKLDNPIPHIVVEWHDQRRIKNMVSRRRVPLLGDALVAAKEAVAEAKGSVMLFPAYGRLNGAGSASAALGKHVRACVTDKKVTTHSLRHLMKDRLRLAGVSKADQDIVLGHSSGSVGEDYGGDEVRLKVALRALEKVFA</sequence>
<dbReference type="InterPro" id="IPR010998">
    <property type="entry name" value="Integrase_recombinase_N"/>
</dbReference>
<protein>
    <recommendedName>
        <fullName evidence="10">Integrase</fullName>
    </recommendedName>
</protein>
<dbReference type="InterPro" id="IPR050808">
    <property type="entry name" value="Phage_Integrase"/>
</dbReference>
<dbReference type="InterPro" id="IPR002104">
    <property type="entry name" value="Integrase_catalytic"/>
</dbReference>
<evidence type="ECO:0000256" key="1">
    <source>
        <dbReference type="ARBA" id="ARBA00008857"/>
    </source>
</evidence>
<name>A0A371XEC1_9HYPH</name>
<organism evidence="8 9">
    <name type="scientific">Mesorhizobium denitrificans</name>
    <dbReference type="NCBI Taxonomy" id="2294114"/>
    <lineage>
        <taxon>Bacteria</taxon>
        <taxon>Pseudomonadati</taxon>
        <taxon>Pseudomonadota</taxon>
        <taxon>Alphaproteobacteria</taxon>
        <taxon>Hyphomicrobiales</taxon>
        <taxon>Phyllobacteriaceae</taxon>
        <taxon>Mesorhizobium</taxon>
    </lineage>
</organism>
<evidence type="ECO:0000256" key="5">
    <source>
        <dbReference type="PROSITE-ProRule" id="PRU01248"/>
    </source>
</evidence>
<dbReference type="InterPro" id="IPR013762">
    <property type="entry name" value="Integrase-like_cat_sf"/>
</dbReference>
<evidence type="ECO:0000259" key="6">
    <source>
        <dbReference type="PROSITE" id="PS51898"/>
    </source>
</evidence>
<keyword evidence="4" id="KW-0233">DNA recombination</keyword>
<proteinExistence type="inferred from homology"/>
<dbReference type="GO" id="GO:0006310">
    <property type="term" value="P:DNA recombination"/>
    <property type="evidence" value="ECO:0007669"/>
    <property type="project" value="UniProtKB-KW"/>
</dbReference>
<evidence type="ECO:0000259" key="7">
    <source>
        <dbReference type="PROSITE" id="PS51900"/>
    </source>
</evidence>
<dbReference type="GO" id="GO:0015074">
    <property type="term" value="P:DNA integration"/>
    <property type="evidence" value="ECO:0007669"/>
    <property type="project" value="UniProtKB-KW"/>
</dbReference>
<dbReference type="Proteomes" id="UP000262379">
    <property type="component" value="Unassembled WGS sequence"/>
</dbReference>
<dbReference type="SUPFAM" id="SSF56349">
    <property type="entry name" value="DNA breaking-rejoining enzymes"/>
    <property type="match status" value="1"/>
</dbReference>
<dbReference type="InterPro" id="IPR011010">
    <property type="entry name" value="DNA_brk_join_enz"/>
</dbReference>
<comment type="caution">
    <text evidence="8">The sequence shown here is derived from an EMBL/GenBank/DDBJ whole genome shotgun (WGS) entry which is preliminary data.</text>
</comment>
<dbReference type="Gene3D" id="1.10.443.10">
    <property type="entry name" value="Intergrase catalytic core"/>
    <property type="match status" value="1"/>
</dbReference>
<dbReference type="InterPro" id="IPR044068">
    <property type="entry name" value="CB"/>
</dbReference>
<feature type="domain" description="Tyr recombinase" evidence="6">
    <location>
        <begin position="314"/>
        <end position="499"/>
    </location>
</feature>
<evidence type="ECO:0000313" key="9">
    <source>
        <dbReference type="Proteomes" id="UP000262379"/>
    </source>
</evidence>
<evidence type="ECO:0008006" key="10">
    <source>
        <dbReference type="Google" id="ProtNLM"/>
    </source>
</evidence>
<dbReference type="PANTHER" id="PTHR30629">
    <property type="entry name" value="PROPHAGE INTEGRASE"/>
    <property type="match status" value="1"/>
</dbReference>
<keyword evidence="9" id="KW-1185">Reference proteome</keyword>
<evidence type="ECO:0000256" key="3">
    <source>
        <dbReference type="ARBA" id="ARBA00023125"/>
    </source>
</evidence>
<evidence type="ECO:0000313" key="8">
    <source>
        <dbReference type="EMBL" id="RFC67384.1"/>
    </source>
</evidence>
<dbReference type="PROSITE" id="PS51900">
    <property type="entry name" value="CB"/>
    <property type="match status" value="1"/>
</dbReference>
<dbReference type="PROSITE" id="PS51898">
    <property type="entry name" value="TYR_RECOMBINASE"/>
    <property type="match status" value="1"/>
</dbReference>
<dbReference type="PANTHER" id="PTHR30629:SF2">
    <property type="entry name" value="PROPHAGE INTEGRASE INTS-RELATED"/>
    <property type="match status" value="1"/>
</dbReference>
<dbReference type="AlphaFoldDB" id="A0A371XEC1"/>
<dbReference type="Gene3D" id="1.10.150.130">
    <property type="match status" value="1"/>
</dbReference>
<dbReference type="Pfam" id="PF00589">
    <property type="entry name" value="Phage_integrase"/>
    <property type="match status" value="1"/>
</dbReference>
<accession>A0A371XEC1</accession>
<feature type="domain" description="Core-binding (CB)" evidence="7">
    <location>
        <begin position="207"/>
        <end position="287"/>
    </location>
</feature>
<keyword evidence="2" id="KW-0229">DNA integration</keyword>
<reference evidence="9" key="1">
    <citation type="submission" date="2018-08" db="EMBL/GenBank/DDBJ databases">
        <authorList>
            <person name="Im W.T."/>
        </authorList>
    </citation>
    <scope>NUCLEOTIDE SEQUENCE [LARGE SCALE GENOMIC DNA]</scope>
    <source>
        <strain evidence="9">LA-28</strain>
    </source>
</reference>
<dbReference type="GO" id="GO:0003677">
    <property type="term" value="F:DNA binding"/>
    <property type="evidence" value="ECO:0007669"/>
    <property type="project" value="UniProtKB-UniRule"/>
</dbReference>
<comment type="similarity">
    <text evidence="1">Belongs to the 'phage' integrase family.</text>
</comment>
<gene>
    <name evidence="8" type="ORF">DY251_12670</name>
</gene>
<evidence type="ECO:0000256" key="2">
    <source>
        <dbReference type="ARBA" id="ARBA00022908"/>
    </source>
</evidence>
<evidence type="ECO:0000256" key="4">
    <source>
        <dbReference type="ARBA" id="ARBA00023172"/>
    </source>
</evidence>
<dbReference type="EMBL" id="QURN01000008">
    <property type="protein sequence ID" value="RFC67384.1"/>
    <property type="molecule type" value="Genomic_DNA"/>
</dbReference>
<keyword evidence="3 5" id="KW-0238">DNA-binding</keyword>